<organism evidence="1 2">
    <name type="scientific">Clostridium pasteurianum BC1</name>
    <dbReference type="NCBI Taxonomy" id="86416"/>
    <lineage>
        <taxon>Bacteria</taxon>
        <taxon>Bacillati</taxon>
        <taxon>Bacillota</taxon>
        <taxon>Clostridia</taxon>
        <taxon>Eubacteriales</taxon>
        <taxon>Clostridiaceae</taxon>
        <taxon>Clostridium</taxon>
    </lineage>
</organism>
<evidence type="ECO:0008006" key="3">
    <source>
        <dbReference type="Google" id="ProtNLM"/>
    </source>
</evidence>
<dbReference type="HOGENOM" id="CLU_121413_2_0_9"/>
<proteinExistence type="predicted"/>
<dbReference type="KEGG" id="cpas:Clopa_3228"/>
<sequence length="140" mass="16713">MEVSRIRNSTAISQERKKIDFKKDFSQNFNFERDRRNEEEMKKLLDDIKKRGNRLVISKCYADVKIYKNLIKEYLQSVLDCMYKVKNEASFWQTQYYITVEVIDKKLEEITKAILGEEKENLDVAATIDEIQGIIVDIYR</sequence>
<dbReference type="PATRIC" id="fig|86416.3.peg.3218"/>
<dbReference type="STRING" id="86416.Clopa_3228"/>
<gene>
    <name evidence="1" type="ORF">Clopa_3228</name>
</gene>
<evidence type="ECO:0000313" key="2">
    <source>
        <dbReference type="Proteomes" id="UP000013523"/>
    </source>
</evidence>
<dbReference type="OrthoDB" id="2081713at2"/>
<dbReference type="RefSeq" id="WP_015616322.1">
    <property type="nucleotide sequence ID" value="NC_021182.1"/>
</dbReference>
<dbReference type="Gene3D" id="1.20.120.490">
    <property type="entry name" value="Hypothetical protein TM1646-like domain"/>
    <property type="match status" value="1"/>
</dbReference>
<dbReference type="Pfam" id="PF03885">
    <property type="entry name" value="DUF327"/>
    <property type="match status" value="1"/>
</dbReference>
<reference evidence="1 2" key="1">
    <citation type="submission" date="2012-01" db="EMBL/GenBank/DDBJ databases">
        <title>Complete sequence of chromosome of Clostridium pasteurianum BC1.</title>
        <authorList>
            <consortium name="US DOE Joint Genome Institute"/>
            <person name="Lucas S."/>
            <person name="Han J."/>
            <person name="Lapidus A."/>
            <person name="Cheng J.-F."/>
            <person name="Goodwin L."/>
            <person name="Pitluck S."/>
            <person name="Peters L."/>
            <person name="Mikhailova N."/>
            <person name="Teshima H."/>
            <person name="Detter J.C."/>
            <person name="Han C."/>
            <person name="Tapia R."/>
            <person name="Land M."/>
            <person name="Hauser L."/>
            <person name="Kyrpides N."/>
            <person name="Ivanova N."/>
            <person name="Pagani I."/>
            <person name="Dunn J."/>
            <person name="Taghavi S."/>
            <person name="Francis A."/>
            <person name="van der Lelie D."/>
            <person name="Woyke T."/>
        </authorList>
    </citation>
    <scope>NUCLEOTIDE SEQUENCE [LARGE SCALE GENOMIC DNA]</scope>
    <source>
        <strain evidence="1 2">BC1</strain>
    </source>
</reference>
<keyword evidence="2" id="KW-1185">Reference proteome</keyword>
<evidence type="ECO:0000313" key="1">
    <source>
        <dbReference type="EMBL" id="AGK98036.1"/>
    </source>
</evidence>
<dbReference type="eggNOG" id="COG1728">
    <property type="taxonomic scope" value="Bacteria"/>
</dbReference>
<dbReference type="EMBL" id="CP003261">
    <property type="protein sequence ID" value="AGK98036.1"/>
    <property type="molecule type" value="Genomic_DNA"/>
</dbReference>
<dbReference type="SUPFAM" id="SSF158397">
    <property type="entry name" value="TM1646-like"/>
    <property type="match status" value="1"/>
</dbReference>
<protein>
    <recommendedName>
        <fullName evidence="3">DUF327 domain-containing protein</fullName>
    </recommendedName>
</protein>
<accession>R4K8M5</accession>
<dbReference type="InterPro" id="IPR005585">
    <property type="entry name" value="DUF327"/>
</dbReference>
<dbReference type="Proteomes" id="UP000013523">
    <property type="component" value="Chromosome"/>
</dbReference>
<name>R4K8M5_CLOPA</name>
<dbReference type="InterPro" id="IPR024042">
    <property type="entry name" value="TM1646-like_dom_sf"/>
</dbReference>
<dbReference type="AlphaFoldDB" id="R4K8M5"/>